<comment type="caution">
    <text evidence="2">The sequence shown here is derived from an EMBL/GenBank/DDBJ whole genome shotgun (WGS) entry which is preliminary data.</text>
</comment>
<feature type="signal peptide" evidence="1">
    <location>
        <begin position="1"/>
        <end position="34"/>
    </location>
</feature>
<feature type="chain" id="PRO_5018175011" evidence="1">
    <location>
        <begin position="35"/>
        <end position="267"/>
    </location>
</feature>
<keyword evidence="1" id="KW-0732">Signal</keyword>
<evidence type="ECO:0000313" key="3">
    <source>
        <dbReference type="Proteomes" id="UP000269154"/>
    </source>
</evidence>
<dbReference type="EMBL" id="RCBY01000007">
    <property type="protein sequence ID" value="RQH55399.1"/>
    <property type="molecule type" value="Genomic_DNA"/>
</dbReference>
<dbReference type="InterPro" id="IPR010328">
    <property type="entry name" value="DUF928"/>
</dbReference>
<dbReference type="OrthoDB" id="464240at2"/>
<evidence type="ECO:0000256" key="1">
    <source>
        <dbReference type="SAM" id="SignalP"/>
    </source>
</evidence>
<gene>
    <name evidence="2" type="ORF">D5R40_02325</name>
</gene>
<sequence length="267" mass="29300">MYLQNFRFSITLKTMILTLVLGLFTTSFPNSTSANSTHSASSTNRKANTTLGISQNTLANIVPRVEGGSTGTYGGGSRGANNCIDEGQKPLTPLIPKINQKQELTLVTLASHPTIYMYVPENTAIAGEFILKDSSQKIVYEKLLPVSNSQGIIRIKIPNNQPELKVGENYQWTFSLSCEGSGSGTIVQSSIKRVNPNPNLTTEIQQKSERDRWLIYSDAGIWHEKLDALAEKISLNPNDNKLKSEWQNLLNSVGLNDVATEPLTSTN</sequence>
<accession>A0A3N6P7C2</accession>
<organism evidence="2 3">
    <name type="scientific">Okeania hirsuta</name>
    <dbReference type="NCBI Taxonomy" id="1458930"/>
    <lineage>
        <taxon>Bacteria</taxon>
        <taxon>Bacillati</taxon>
        <taxon>Cyanobacteriota</taxon>
        <taxon>Cyanophyceae</taxon>
        <taxon>Oscillatoriophycideae</taxon>
        <taxon>Oscillatoriales</taxon>
        <taxon>Microcoleaceae</taxon>
        <taxon>Okeania</taxon>
    </lineage>
</organism>
<proteinExistence type="predicted"/>
<name>A0A3N6P7C2_9CYAN</name>
<reference evidence="2 3" key="1">
    <citation type="journal article" date="2018" name="ACS Chem. Biol.">
        <title>Ketoreductase domain dysfunction expands chemodiversity: malyngamide biosynthesis in the cyanobacterium Okeania hirsuta.</title>
        <authorList>
            <person name="Moss N.A."/>
            <person name="Leao T."/>
            <person name="Rankin M."/>
            <person name="McCullough T.M."/>
            <person name="Qu P."/>
            <person name="Korobeynikov A."/>
            <person name="Smith J.L."/>
            <person name="Gerwick L."/>
            <person name="Gerwick W.H."/>
        </authorList>
    </citation>
    <scope>NUCLEOTIDE SEQUENCE [LARGE SCALE GENOMIC DNA]</scope>
    <source>
        <strain evidence="2 3">PAB10Feb10-1</strain>
    </source>
</reference>
<dbReference type="AlphaFoldDB" id="A0A3N6P7C2"/>
<dbReference type="Pfam" id="PF06051">
    <property type="entry name" value="DUF928"/>
    <property type="match status" value="1"/>
</dbReference>
<dbReference type="Proteomes" id="UP000269154">
    <property type="component" value="Unassembled WGS sequence"/>
</dbReference>
<protein>
    <submittedName>
        <fullName evidence="2">DUF928 domain-containing protein</fullName>
    </submittedName>
</protein>
<evidence type="ECO:0000313" key="2">
    <source>
        <dbReference type="EMBL" id="RQH55399.1"/>
    </source>
</evidence>
<dbReference type="RefSeq" id="WP_124143611.1">
    <property type="nucleotide sequence ID" value="NZ_CAWOKI010000354.1"/>
</dbReference>
<keyword evidence="3" id="KW-1185">Reference proteome</keyword>